<feature type="chain" id="PRO_5020911622" evidence="1">
    <location>
        <begin position="25"/>
        <end position="112"/>
    </location>
</feature>
<reference evidence="2 3" key="1">
    <citation type="journal article" date="2015" name="Genome Biol.">
        <title>Comparative genomics of Steinernema reveals deeply conserved gene regulatory networks.</title>
        <authorList>
            <person name="Dillman A.R."/>
            <person name="Macchietto M."/>
            <person name="Porter C.F."/>
            <person name="Rogers A."/>
            <person name="Williams B."/>
            <person name="Antoshechkin I."/>
            <person name="Lee M.M."/>
            <person name="Goodwin Z."/>
            <person name="Lu X."/>
            <person name="Lewis E.E."/>
            <person name="Goodrich-Blair H."/>
            <person name="Stock S.P."/>
            <person name="Adams B.J."/>
            <person name="Sternberg P.W."/>
            <person name="Mortazavi A."/>
        </authorList>
    </citation>
    <scope>NUCLEOTIDE SEQUENCE [LARGE SCALE GENOMIC DNA]</scope>
    <source>
        <strain evidence="2 3">ALL</strain>
    </source>
</reference>
<reference evidence="2 3" key="2">
    <citation type="journal article" date="2019" name="G3 (Bethesda)">
        <title>Hybrid Assembly of the Genome of the Entomopathogenic Nematode Steinernema carpocapsae Identifies the X-Chromosome.</title>
        <authorList>
            <person name="Serra L."/>
            <person name="Macchietto M."/>
            <person name="Macias-Munoz A."/>
            <person name="McGill C.J."/>
            <person name="Rodriguez I.M."/>
            <person name="Rodriguez B."/>
            <person name="Murad R."/>
            <person name="Mortazavi A."/>
        </authorList>
    </citation>
    <scope>NUCLEOTIDE SEQUENCE [LARGE SCALE GENOMIC DNA]</scope>
    <source>
        <strain evidence="2 3">ALL</strain>
    </source>
</reference>
<sequence>MSASWIRILLFFVVALVAVQEAVGKNMERDARAPKPKFIRFGRGGGGQKFIRFGRSGAARQVLNPQDIYANQFYDPLEVDSAASFLDSAALAAPANDWQQFKRGGPKFIRFG</sequence>
<proteinExistence type="predicted"/>
<dbReference type="OrthoDB" id="5865099at2759"/>
<protein>
    <submittedName>
        <fullName evidence="2">Uncharacterized protein</fullName>
    </submittedName>
</protein>
<evidence type="ECO:0000313" key="2">
    <source>
        <dbReference type="EMBL" id="TKR58435.1"/>
    </source>
</evidence>
<dbReference type="EMBL" id="AZBU02000013">
    <property type="protein sequence ID" value="TKR58435.1"/>
    <property type="molecule type" value="Genomic_DNA"/>
</dbReference>
<evidence type="ECO:0000313" key="3">
    <source>
        <dbReference type="Proteomes" id="UP000298663"/>
    </source>
</evidence>
<feature type="signal peptide" evidence="1">
    <location>
        <begin position="1"/>
        <end position="24"/>
    </location>
</feature>
<dbReference type="AlphaFoldDB" id="A0A4V5ZXD8"/>
<evidence type="ECO:0000256" key="1">
    <source>
        <dbReference type="SAM" id="SignalP"/>
    </source>
</evidence>
<comment type="caution">
    <text evidence="2">The sequence shown here is derived from an EMBL/GenBank/DDBJ whole genome shotgun (WGS) entry which is preliminary data.</text>
</comment>
<name>A0A4V5ZXD8_STECR</name>
<dbReference type="Proteomes" id="UP000298663">
    <property type="component" value="Unassembled WGS sequence"/>
</dbReference>
<keyword evidence="3" id="KW-1185">Reference proteome</keyword>
<accession>A0A4V5ZXD8</accession>
<organism evidence="2 3">
    <name type="scientific">Steinernema carpocapsae</name>
    <name type="common">Entomopathogenic nematode</name>
    <dbReference type="NCBI Taxonomy" id="34508"/>
    <lineage>
        <taxon>Eukaryota</taxon>
        <taxon>Metazoa</taxon>
        <taxon>Ecdysozoa</taxon>
        <taxon>Nematoda</taxon>
        <taxon>Chromadorea</taxon>
        <taxon>Rhabditida</taxon>
        <taxon>Tylenchina</taxon>
        <taxon>Panagrolaimomorpha</taxon>
        <taxon>Strongyloidoidea</taxon>
        <taxon>Steinernematidae</taxon>
        <taxon>Steinernema</taxon>
    </lineage>
</organism>
<gene>
    <name evidence="2" type="ORF">L596_029879</name>
</gene>
<keyword evidence="1" id="KW-0732">Signal</keyword>